<dbReference type="Proteomes" id="UP000463868">
    <property type="component" value="Chromosome"/>
</dbReference>
<dbReference type="AlphaFoldDB" id="A0A380UR34"/>
<dbReference type="RefSeq" id="WP_005090557.1">
    <property type="nucleotide sequence ID" value="NZ_CP031972.1"/>
</dbReference>
<evidence type="ECO:0000313" key="4">
    <source>
        <dbReference type="Proteomes" id="UP000463868"/>
    </source>
</evidence>
<comment type="similarity">
    <text evidence="1">Belongs to the NAD(P)H dehydrogenase (quinone) family.</text>
</comment>
<accession>A0A380UR34</accession>
<dbReference type="InterPro" id="IPR003680">
    <property type="entry name" value="Flavodoxin_fold"/>
</dbReference>
<dbReference type="EMBL" id="CP031976">
    <property type="protein sequence ID" value="QHI13425.1"/>
    <property type="molecule type" value="Genomic_DNA"/>
</dbReference>
<sequence length="233" mass="26703">MNVLIVHAHPEKRSFTTAMKTTIQQTFEQLGHTVEVSDLYEIKFNPVASVHDFSDFDETEYLNYALEQRNALKSNTLSPDIAVEIEKVKRADLVIFTFPLYWTSIPAILKGWIDRVFVSGLFYGGKRFYNHGGMIGKKAMLCFSLGGRDHMFGENSIHGPIEQYLSSIQRGSLAYVGFEVIPPFIAYHVPYISNESRQDILTNLEQYLQNLDNLSPLEFPHLENFDEKMNPKT</sequence>
<dbReference type="InterPro" id="IPR051545">
    <property type="entry name" value="NAD(P)H_dehydrogenase_qn"/>
</dbReference>
<evidence type="ECO:0000256" key="2">
    <source>
        <dbReference type="ARBA" id="ARBA00023002"/>
    </source>
</evidence>
<reference evidence="3 4" key="1">
    <citation type="submission" date="2018-08" db="EMBL/GenBank/DDBJ databases">
        <title>Analysis of the genomic diversity of Mexican Acinetobacter haemolyticus clinical isolates.</title>
        <authorList>
            <person name="Castro-Jaimes S."/>
            <person name="Cevallos M.A."/>
        </authorList>
    </citation>
    <scope>NUCLEOTIDE SEQUENCE [LARGE SCALE GENOMIC DNA]</scope>
    <source>
        <strain evidence="3 4">AN43</strain>
    </source>
</reference>
<evidence type="ECO:0000313" key="3">
    <source>
        <dbReference type="EMBL" id="QHI13425.1"/>
    </source>
</evidence>
<dbReference type="InterPro" id="IPR029039">
    <property type="entry name" value="Flavoprotein-like_sf"/>
</dbReference>
<protein>
    <submittedName>
        <fullName evidence="3">Flavodoxin family protein</fullName>
    </submittedName>
</protein>
<dbReference type="GO" id="GO:0005829">
    <property type="term" value="C:cytosol"/>
    <property type="evidence" value="ECO:0007669"/>
    <property type="project" value="TreeGrafter"/>
</dbReference>
<dbReference type="Gene3D" id="3.40.50.360">
    <property type="match status" value="1"/>
</dbReference>
<dbReference type="GO" id="GO:0003955">
    <property type="term" value="F:NAD(P)H dehydrogenase (quinone) activity"/>
    <property type="evidence" value="ECO:0007669"/>
    <property type="project" value="TreeGrafter"/>
</dbReference>
<dbReference type="PANTHER" id="PTHR10204">
    <property type="entry name" value="NAD P H OXIDOREDUCTASE-RELATED"/>
    <property type="match status" value="1"/>
</dbReference>
<dbReference type="PANTHER" id="PTHR10204:SF34">
    <property type="entry name" value="NAD(P)H DEHYDROGENASE [QUINONE] 1 ISOFORM 1"/>
    <property type="match status" value="1"/>
</dbReference>
<name>A0A380UR34_ACIHA</name>
<keyword evidence="2" id="KW-0560">Oxidoreductase</keyword>
<gene>
    <name evidence="3" type="ORF">AhaeAN43_08565</name>
</gene>
<evidence type="ECO:0000256" key="1">
    <source>
        <dbReference type="ARBA" id="ARBA00006252"/>
    </source>
</evidence>
<organism evidence="3 4">
    <name type="scientific">Acinetobacter haemolyticus</name>
    <dbReference type="NCBI Taxonomy" id="29430"/>
    <lineage>
        <taxon>Bacteria</taxon>
        <taxon>Pseudomonadati</taxon>
        <taxon>Pseudomonadota</taxon>
        <taxon>Gammaproteobacteria</taxon>
        <taxon>Moraxellales</taxon>
        <taxon>Moraxellaceae</taxon>
        <taxon>Acinetobacter</taxon>
    </lineage>
</organism>
<dbReference type="Pfam" id="PF02525">
    <property type="entry name" value="Flavodoxin_2"/>
    <property type="match status" value="1"/>
</dbReference>
<dbReference type="SUPFAM" id="SSF52218">
    <property type="entry name" value="Flavoproteins"/>
    <property type="match status" value="1"/>
</dbReference>
<proteinExistence type="inferred from homology"/>